<dbReference type="SUPFAM" id="SSF52266">
    <property type="entry name" value="SGNH hydrolase"/>
    <property type="match status" value="1"/>
</dbReference>
<accession>A0A6A6X1N4</accession>
<dbReference type="CDD" id="cd01846">
    <property type="entry name" value="fatty_acyltransferase_like"/>
    <property type="match status" value="1"/>
</dbReference>
<dbReference type="Gene3D" id="3.40.50.1110">
    <property type="entry name" value="SGNH hydrolase"/>
    <property type="match status" value="1"/>
</dbReference>
<dbReference type="PANTHER" id="PTHR45642">
    <property type="entry name" value="GDSL ESTERASE/LIPASE EXL3"/>
    <property type="match status" value="1"/>
</dbReference>
<dbReference type="Pfam" id="PF00657">
    <property type="entry name" value="Lipase_GDSL"/>
    <property type="match status" value="1"/>
</dbReference>
<dbReference type="Proteomes" id="UP000799757">
    <property type="component" value="Unassembled WGS sequence"/>
</dbReference>
<dbReference type="PANTHER" id="PTHR45642:SF139">
    <property type="entry name" value="SGNH HYDROLASE-TYPE ESTERASE DOMAIN-CONTAINING PROTEIN"/>
    <property type="match status" value="1"/>
</dbReference>
<dbReference type="InterPro" id="IPR001087">
    <property type="entry name" value="GDSL"/>
</dbReference>
<evidence type="ECO:0000313" key="3">
    <source>
        <dbReference type="Proteomes" id="UP000799757"/>
    </source>
</evidence>
<dbReference type="EMBL" id="MU002083">
    <property type="protein sequence ID" value="KAF2790266.1"/>
    <property type="molecule type" value="Genomic_DNA"/>
</dbReference>
<dbReference type="InterPro" id="IPR036514">
    <property type="entry name" value="SGNH_hydro_sf"/>
</dbReference>
<keyword evidence="3" id="KW-1185">Reference proteome</keyword>
<gene>
    <name evidence="2" type="ORF">K505DRAFT_352058</name>
</gene>
<evidence type="ECO:0000313" key="2">
    <source>
        <dbReference type="EMBL" id="KAF2790266.1"/>
    </source>
</evidence>
<dbReference type="InterPro" id="IPR050592">
    <property type="entry name" value="GDSL_lipolytic_enzyme"/>
</dbReference>
<keyword evidence="1" id="KW-0732">Signal</keyword>
<evidence type="ECO:0000256" key="1">
    <source>
        <dbReference type="ARBA" id="ARBA00022729"/>
    </source>
</evidence>
<name>A0A6A6X1N4_9PLEO</name>
<organism evidence="2 3">
    <name type="scientific">Melanomma pulvis-pyrius CBS 109.77</name>
    <dbReference type="NCBI Taxonomy" id="1314802"/>
    <lineage>
        <taxon>Eukaryota</taxon>
        <taxon>Fungi</taxon>
        <taxon>Dikarya</taxon>
        <taxon>Ascomycota</taxon>
        <taxon>Pezizomycotina</taxon>
        <taxon>Dothideomycetes</taxon>
        <taxon>Pleosporomycetidae</taxon>
        <taxon>Pleosporales</taxon>
        <taxon>Melanommataceae</taxon>
        <taxon>Melanomma</taxon>
    </lineage>
</organism>
<protein>
    <submittedName>
        <fullName evidence="2">Carbohydrate esterase family 16 protein</fullName>
    </submittedName>
</protein>
<dbReference type="OrthoDB" id="1600564at2759"/>
<proteinExistence type="predicted"/>
<dbReference type="GO" id="GO:0016788">
    <property type="term" value="F:hydrolase activity, acting on ester bonds"/>
    <property type="evidence" value="ECO:0007669"/>
    <property type="project" value="InterPro"/>
</dbReference>
<reference evidence="2" key="1">
    <citation type="journal article" date="2020" name="Stud. Mycol.">
        <title>101 Dothideomycetes genomes: a test case for predicting lifestyles and emergence of pathogens.</title>
        <authorList>
            <person name="Haridas S."/>
            <person name="Albert R."/>
            <person name="Binder M."/>
            <person name="Bloem J."/>
            <person name="Labutti K."/>
            <person name="Salamov A."/>
            <person name="Andreopoulos B."/>
            <person name="Baker S."/>
            <person name="Barry K."/>
            <person name="Bills G."/>
            <person name="Bluhm B."/>
            <person name="Cannon C."/>
            <person name="Castanera R."/>
            <person name="Culley D."/>
            <person name="Daum C."/>
            <person name="Ezra D."/>
            <person name="Gonzalez J."/>
            <person name="Henrissat B."/>
            <person name="Kuo A."/>
            <person name="Liang C."/>
            <person name="Lipzen A."/>
            <person name="Lutzoni F."/>
            <person name="Magnuson J."/>
            <person name="Mondo S."/>
            <person name="Nolan M."/>
            <person name="Ohm R."/>
            <person name="Pangilinan J."/>
            <person name="Park H.-J."/>
            <person name="Ramirez L."/>
            <person name="Alfaro M."/>
            <person name="Sun H."/>
            <person name="Tritt A."/>
            <person name="Yoshinaga Y."/>
            <person name="Zwiers L.-H."/>
            <person name="Turgeon B."/>
            <person name="Goodwin S."/>
            <person name="Spatafora J."/>
            <person name="Crous P."/>
            <person name="Grigoriev I."/>
        </authorList>
    </citation>
    <scope>NUCLEOTIDE SEQUENCE</scope>
    <source>
        <strain evidence="2">CBS 109.77</strain>
    </source>
</reference>
<dbReference type="AlphaFoldDB" id="A0A6A6X1N4"/>
<sequence length="266" mass="28923">MLTLSSGDSYSQTGFNVASTKPSSTNPLGNPAYPGYTSSGGPNWIGYLVKNYNSTLLYSYNFADGGATVNASLVTPFRPTVKSFIDQVKLFSDSIAKKPSYANWTGETAVFMVWLGVNDVGNSYSRADEAALLGKIMDSYFSQLEILYNAGARTFALLSVPPIDKTPMMLAQSKNSQDTEAGVIKQFNALLSDRLKEFMASHTGSQGWVVDTQKPFNQAISDPTKYGSKDATCYNSDGKSCLWYNDYHPGTAIHNLVAAAVAEIWR</sequence>